<evidence type="ECO:0000313" key="1">
    <source>
        <dbReference type="EMBL" id="EBP4586533.1"/>
    </source>
</evidence>
<evidence type="ECO:0008006" key="2">
    <source>
        <dbReference type="Google" id="ProtNLM"/>
    </source>
</evidence>
<dbReference type="NCBIfam" id="NF041288">
    <property type="entry name" value="YdaE_coli"/>
    <property type="match status" value="1"/>
</dbReference>
<accession>A0A5U3IM59</accession>
<organism evidence="1">
    <name type="scientific">Salmonella enterica</name>
    <name type="common">Salmonella choleraesuis</name>
    <dbReference type="NCBI Taxonomy" id="28901"/>
    <lineage>
        <taxon>Bacteria</taxon>
        <taxon>Pseudomonadati</taxon>
        <taxon>Pseudomonadota</taxon>
        <taxon>Gammaproteobacteria</taxon>
        <taxon>Enterobacterales</taxon>
        <taxon>Enterobacteriaceae</taxon>
        <taxon>Salmonella</taxon>
    </lineage>
</organism>
<name>A0A5U3IM59_SALER</name>
<dbReference type="InterPro" id="IPR047842">
    <property type="entry name" value="YdaE-like"/>
</dbReference>
<dbReference type="EMBL" id="AAGLUV010000038">
    <property type="protein sequence ID" value="EBP4586533.1"/>
    <property type="molecule type" value="Genomic_DNA"/>
</dbReference>
<sequence length="94" mass="10976">MIPVITPRSDWMRSQAKQQTAINRKPGFIRKIYNVLTQKGDPTLIKCAYCMKEIPEETAYEHELIYIHGSILARKKKKYCNSRCASYDQMAHEP</sequence>
<reference evidence="1" key="1">
    <citation type="submission" date="2018-07" db="EMBL/GenBank/DDBJ databases">
        <authorList>
            <consortium name="GenomeTrakr network: Whole genome sequencing for foodborne pathogen traceback"/>
        </authorList>
    </citation>
    <scope>NUCLEOTIDE SEQUENCE [LARGE SCALE GENOMIC DNA]</scope>
    <source>
        <strain evidence="1">FDA00008842</strain>
    </source>
</reference>
<protein>
    <recommendedName>
        <fullName evidence="2">DNA breaking-rejoining protein</fullName>
    </recommendedName>
</protein>
<gene>
    <name evidence="1" type="ORF">VH79_25875</name>
</gene>
<comment type="caution">
    <text evidence="1">The sequence shown here is derived from an EMBL/GenBank/DDBJ whole genome shotgun (WGS) entry which is preliminary data.</text>
</comment>
<dbReference type="AlphaFoldDB" id="A0A5U3IM59"/>
<dbReference type="Proteomes" id="UP000839610">
    <property type="component" value="Unassembled WGS sequence"/>
</dbReference>
<proteinExistence type="predicted"/>